<feature type="domain" description="Response regulatory" evidence="6">
    <location>
        <begin position="3"/>
        <end position="120"/>
    </location>
</feature>
<dbReference type="Pfam" id="PF00072">
    <property type="entry name" value="Response_reg"/>
    <property type="match status" value="1"/>
</dbReference>
<feature type="modified residue" description="4-aspartylphosphate" evidence="4">
    <location>
        <position position="55"/>
    </location>
</feature>
<keyword evidence="1" id="KW-0805">Transcription regulation</keyword>
<gene>
    <name evidence="7" type="ORF">ACFSX3_14340</name>
</gene>
<evidence type="ECO:0000256" key="1">
    <source>
        <dbReference type="ARBA" id="ARBA00023015"/>
    </source>
</evidence>
<protein>
    <submittedName>
        <fullName evidence="7">Response regulator</fullName>
    </submittedName>
</protein>
<dbReference type="Proteomes" id="UP001597448">
    <property type="component" value="Unassembled WGS sequence"/>
</dbReference>
<dbReference type="PRINTS" id="PR00032">
    <property type="entry name" value="HTHARAC"/>
</dbReference>
<dbReference type="InterPro" id="IPR001789">
    <property type="entry name" value="Sig_transdc_resp-reg_receiver"/>
</dbReference>
<dbReference type="CDD" id="cd17536">
    <property type="entry name" value="REC_YesN-like"/>
    <property type="match status" value="1"/>
</dbReference>
<proteinExistence type="predicted"/>
<evidence type="ECO:0000259" key="5">
    <source>
        <dbReference type="PROSITE" id="PS01124"/>
    </source>
</evidence>
<dbReference type="PROSITE" id="PS50110">
    <property type="entry name" value="RESPONSE_REGULATORY"/>
    <property type="match status" value="1"/>
</dbReference>
<dbReference type="SMART" id="SM00342">
    <property type="entry name" value="HTH_ARAC"/>
    <property type="match status" value="1"/>
</dbReference>
<dbReference type="SMART" id="SM00448">
    <property type="entry name" value="REC"/>
    <property type="match status" value="1"/>
</dbReference>
<dbReference type="PANTHER" id="PTHR43280">
    <property type="entry name" value="ARAC-FAMILY TRANSCRIPTIONAL REGULATOR"/>
    <property type="match status" value="1"/>
</dbReference>
<evidence type="ECO:0000313" key="7">
    <source>
        <dbReference type="EMBL" id="MFD2411066.1"/>
    </source>
</evidence>
<dbReference type="InterPro" id="IPR018062">
    <property type="entry name" value="HTH_AraC-typ_CS"/>
</dbReference>
<organism evidence="7 8">
    <name type="scientific">Paenibacillus rhizoplanae</name>
    <dbReference type="NCBI Taxonomy" id="1917181"/>
    <lineage>
        <taxon>Bacteria</taxon>
        <taxon>Bacillati</taxon>
        <taxon>Bacillota</taxon>
        <taxon>Bacilli</taxon>
        <taxon>Bacillales</taxon>
        <taxon>Paenibacillaceae</taxon>
        <taxon>Paenibacillus</taxon>
    </lineage>
</organism>
<dbReference type="SUPFAM" id="SSF46689">
    <property type="entry name" value="Homeodomain-like"/>
    <property type="match status" value="2"/>
</dbReference>
<evidence type="ECO:0000256" key="2">
    <source>
        <dbReference type="ARBA" id="ARBA00023125"/>
    </source>
</evidence>
<dbReference type="RefSeq" id="WP_209984454.1">
    <property type="nucleotide sequence ID" value="NZ_JBHSVQ010000001.1"/>
</dbReference>
<dbReference type="Gene3D" id="3.40.50.2300">
    <property type="match status" value="1"/>
</dbReference>
<comment type="caution">
    <text evidence="7">The sequence shown here is derived from an EMBL/GenBank/DDBJ whole genome shotgun (WGS) entry which is preliminary data.</text>
</comment>
<dbReference type="InterPro" id="IPR009057">
    <property type="entry name" value="Homeodomain-like_sf"/>
</dbReference>
<dbReference type="Gene3D" id="1.10.10.60">
    <property type="entry name" value="Homeodomain-like"/>
    <property type="match status" value="2"/>
</dbReference>
<dbReference type="EMBL" id="JBHUKY010000023">
    <property type="protein sequence ID" value="MFD2411066.1"/>
    <property type="molecule type" value="Genomic_DNA"/>
</dbReference>
<dbReference type="Pfam" id="PF12833">
    <property type="entry name" value="HTH_18"/>
    <property type="match status" value="1"/>
</dbReference>
<feature type="domain" description="HTH araC/xylS-type" evidence="5">
    <location>
        <begin position="158"/>
        <end position="256"/>
    </location>
</feature>
<dbReference type="InterPro" id="IPR011006">
    <property type="entry name" value="CheY-like_superfamily"/>
</dbReference>
<dbReference type="PROSITE" id="PS01124">
    <property type="entry name" value="HTH_ARAC_FAMILY_2"/>
    <property type="match status" value="1"/>
</dbReference>
<dbReference type="SUPFAM" id="SSF52172">
    <property type="entry name" value="CheY-like"/>
    <property type="match status" value="1"/>
</dbReference>
<keyword evidence="3" id="KW-0804">Transcription</keyword>
<name>A0ABW5FE66_9BACL</name>
<dbReference type="PROSITE" id="PS00041">
    <property type="entry name" value="HTH_ARAC_FAMILY_1"/>
    <property type="match status" value="1"/>
</dbReference>
<dbReference type="InterPro" id="IPR018060">
    <property type="entry name" value="HTH_AraC"/>
</dbReference>
<reference evidence="8" key="1">
    <citation type="journal article" date="2019" name="Int. J. Syst. Evol. Microbiol.">
        <title>The Global Catalogue of Microorganisms (GCM) 10K type strain sequencing project: providing services to taxonomists for standard genome sequencing and annotation.</title>
        <authorList>
            <consortium name="The Broad Institute Genomics Platform"/>
            <consortium name="The Broad Institute Genome Sequencing Center for Infectious Disease"/>
            <person name="Wu L."/>
            <person name="Ma J."/>
        </authorList>
    </citation>
    <scope>NUCLEOTIDE SEQUENCE [LARGE SCALE GENOMIC DNA]</scope>
    <source>
        <strain evidence="8">CCM 8725</strain>
    </source>
</reference>
<keyword evidence="8" id="KW-1185">Reference proteome</keyword>
<evidence type="ECO:0000256" key="3">
    <source>
        <dbReference type="ARBA" id="ARBA00023163"/>
    </source>
</evidence>
<evidence type="ECO:0000256" key="4">
    <source>
        <dbReference type="PROSITE-ProRule" id="PRU00169"/>
    </source>
</evidence>
<keyword evidence="2" id="KW-0238">DNA-binding</keyword>
<evidence type="ECO:0000313" key="8">
    <source>
        <dbReference type="Proteomes" id="UP001597448"/>
    </source>
</evidence>
<accession>A0ABW5FE66</accession>
<keyword evidence="4" id="KW-0597">Phosphoprotein</keyword>
<dbReference type="PANTHER" id="PTHR43280:SF2">
    <property type="entry name" value="HTH-TYPE TRANSCRIPTIONAL REGULATOR EXSA"/>
    <property type="match status" value="1"/>
</dbReference>
<evidence type="ECO:0000259" key="6">
    <source>
        <dbReference type="PROSITE" id="PS50110"/>
    </source>
</evidence>
<dbReference type="InterPro" id="IPR020449">
    <property type="entry name" value="Tscrpt_reg_AraC-type_HTH"/>
</dbReference>
<sequence>MLKVLLVDDEAPILNNLNRVLPWQDMGMEVAGMARSGMEALRMAEEQPPDLVLCDIRMPVMDGLTFIGKLREMGLESEVLLLSGYQEFDYAREAIRLGVKEYICKPIHYGELGDKVREIGARIRSRQYKDKLYNSIPLFQEVPAAEDTIKKTPEQLMNQAVQYITERLNADLGIDEIANRIGISSSYFCLLFKNHFAMTFVEYVTQQRIEAAKFMLSSSDKSITVISSGVGYQERRYFTKVFLKQTGMTPKEYRSKYRTVDARP</sequence>